<reference evidence="1 2" key="1">
    <citation type="journal article" date="2011" name="Appl. Environ. Microbiol.">
        <title>Contribution of a Sodium Ion Gradient to Energy Conservation during Fermentation in the Cyanobacterium Arthrospira (Spirulina) maxima CS-328.</title>
        <authorList>
            <person name="Carrieri D."/>
            <person name="Ananyev G."/>
            <person name="Lenz O."/>
            <person name="Bryant D.A."/>
            <person name="Dismukes G.C."/>
        </authorList>
    </citation>
    <scope>NUCLEOTIDE SEQUENCE [LARGE SCALE GENOMIC DNA]</scope>
    <source>
        <strain evidence="1 2">CS-328</strain>
    </source>
</reference>
<name>B5W376_LIMMA</name>
<sequence length="30" mass="3141">MSGTVTMIVVAVVEAVLCPEEYAGDAKYHG</sequence>
<evidence type="ECO:0000313" key="1">
    <source>
        <dbReference type="EMBL" id="EDZ93990.1"/>
    </source>
</evidence>
<evidence type="ECO:0000313" key="2">
    <source>
        <dbReference type="Proteomes" id="UP000004061"/>
    </source>
</evidence>
<organism evidence="1 2">
    <name type="scientific">Limnospira maxima CS-328</name>
    <dbReference type="NCBI Taxonomy" id="513049"/>
    <lineage>
        <taxon>Bacteria</taxon>
        <taxon>Bacillati</taxon>
        <taxon>Cyanobacteriota</taxon>
        <taxon>Cyanophyceae</taxon>
        <taxon>Oscillatoriophycideae</taxon>
        <taxon>Oscillatoriales</taxon>
        <taxon>Sirenicapillariaceae</taxon>
        <taxon>Limnospira</taxon>
    </lineage>
</organism>
<proteinExistence type="predicted"/>
<dbReference type="AlphaFoldDB" id="B5W376"/>
<dbReference type="Proteomes" id="UP000004061">
    <property type="component" value="Unassembled WGS sequence"/>
</dbReference>
<dbReference type="EMBL" id="ABYK01000024">
    <property type="protein sequence ID" value="EDZ93990.1"/>
    <property type="molecule type" value="Genomic_DNA"/>
</dbReference>
<keyword evidence="2" id="KW-1185">Reference proteome</keyword>
<comment type="caution">
    <text evidence="1">The sequence shown here is derived from an EMBL/GenBank/DDBJ whole genome shotgun (WGS) entry which is preliminary data.</text>
</comment>
<accession>B5W376</accession>
<protein>
    <submittedName>
        <fullName evidence="1">Uncharacterized protein</fullName>
    </submittedName>
</protein>
<gene>
    <name evidence="1" type="ORF">AmaxDRAFT_3220</name>
</gene>